<dbReference type="RefSeq" id="WP_152274428.1">
    <property type="nucleotide sequence ID" value="NZ_BAAAKG010000002.1"/>
</dbReference>
<name>A0ABY6FWD7_9MICC</name>
<keyword evidence="4 6" id="KW-1133">Transmembrane helix</keyword>
<keyword evidence="2" id="KW-1003">Cell membrane</keyword>
<dbReference type="EMBL" id="CP106856">
    <property type="protein sequence ID" value="UYB37548.1"/>
    <property type="molecule type" value="Genomic_DNA"/>
</dbReference>
<feature type="domain" description="Cardiolipin synthase N-terminal" evidence="7">
    <location>
        <begin position="26"/>
        <end position="63"/>
    </location>
</feature>
<evidence type="ECO:0000256" key="5">
    <source>
        <dbReference type="ARBA" id="ARBA00023136"/>
    </source>
</evidence>
<evidence type="ECO:0000256" key="6">
    <source>
        <dbReference type="SAM" id="Phobius"/>
    </source>
</evidence>
<evidence type="ECO:0000256" key="1">
    <source>
        <dbReference type="ARBA" id="ARBA00004651"/>
    </source>
</evidence>
<comment type="subcellular location">
    <subcellularLocation>
        <location evidence="1">Cell membrane</location>
        <topology evidence="1">Multi-pass membrane protein</topology>
    </subcellularLocation>
</comment>
<evidence type="ECO:0000256" key="3">
    <source>
        <dbReference type="ARBA" id="ARBA00022692"/>
    </source>
</evidence>
<dbReference type="Proteomes" id="UP001063368">
    <property type="component" value="Chromosome"/>
</dbReference>
<feature type="transmembrane region" description="Helical" evidence="6">
    <location>
        <begin position="6"/>
        <end position="31"/>
    </location>
</feature>
<accession>A0ABY6FWD7</accession>
<dbReference type="GeneID" id="95607364"/>
<evidence type="ECO:0000256" key="2">
    <source>
        <dbReference type="ARBA" id="ARBA00022475"/>
    </source>
</evidence>
<keyword evidence="9" id="KW-1185">Reference proteome</keyword>
<keyword evidence="5 6" id="KW-0472">Membrane</keyword>
<reference evidence="8" key="1">
    <citation type="submission" date="2022-09" db="EMBL/GenBank/DDBJ databases">
        <authorList>
            <person name="Li D."/>
            <person name="Cheng J."/>
            <person name="Li Y."/>
        </authorList>
    </citation>
    <scope>NUCLEOTIDE SEQUENCE</scope>
    <source>
        <strain evidence="8">DL</strain>
    </source>
</reference>
<dbReference type="InterPro" id="IPR027379">
    <property type="entry name" value="CLS_N"/>
</dbReference>
<dbReference type="Pfam" id="PF13396">
    <property type="entry name" value="PLDc_N"/>
    <property type="match status" value="1"/>
</dbReference>
<evidence type="ECO:0000256" key="4">
    <source>
        <dbReference type="ARBA" id="ARBA00022989"/>
    </source>
</evidence>
<evidence type="ECO:0000259" key="7">
    <source>
        <dbReference type="Pfam" id="PF13396"/>
    </source>
</evidence>
<sequence>MNFFEVLWSIVVVFFVFAYLILLFQIFVDLFRDDSLNGWAKAVWIFFLLFVPYLTALVYVIARGSGMAARSARRASESEAQAAEYIRRTAGSQSAAEQISSAKSLLDEGLISNDEFGRLKEKALA</sequence>
<keyword evidence="3 6" id="KW-0812">Transmembrane</keyword>
<gene>
    <name evidence="8" type="ORF">N9A08_07930</name>
</gene>
<feature type="transmembrane region" description="Helical" evidence="6">
    <location>
        <begin position="43"/>
        <end position="62"/>
    </location>
</feature>
<evidence type="ECO:0000313" key="9">
    <source>
        <dbReference type="Proteomes" id="UP001063368"/>
    </source>
</evidence>
<evidence type="ECO:0000313" key="8">
    <source>
        <dbReference type="EMBL" id="UYB37548.1"/>
    </source>
</evidence>
<protein>
    <submittedName>
        <fullName evidence="8">PLDc N-terminal domain-containing protein</fullName>
    </submittedName>
</protein>
<organism evidence="8 9">
    <name type="scientific">Arthrobacter koreensis</name>
    <dbReference type="NCBI Taxonomy" id="199136"/>
    <lineage>
        <taxon>Bacteria</taxon>
        <taxon>Bacillati</taxon>
        <taxon>Actinomycetota</taxon>
        <taxon>Actinomycetes</taxon>
        <taxon>Micrococcales</taxon>
        <taxon>Micrococcaceae</taxon>
        <taxon>Arthrobacter</taxon>
    </lineage>
</organism>
<proteinExistence type="predicted"/>